<dbReference type="PANTHER" id="PTHR47331">
    <property type="entry name" value="PHD-TYPE DOMAIN-CONTAINING PROTEIN"/>
    <property type="match status" value="1"/>
</dbReference>
<evidence type="ECO:0000313" key="5">
    <source>
        <dbReference type="EMBL" id="KAA0193043.1"/>
    </source>
</evidence>
<evidence type="ECO:0008006" key="6">
    <source>
        <dbReference type="Google" id="ProtNLM"/>
    </source>
</evidence>
<dbReference type="PANTHER" id="PTHR47331:SF6">
    <property type="entry name" value="DOUBLECORTIN DOMAIN-CONTAINING PROTEIN"/>
    <property type="match status" value="1"/>
</dbReference>
<dbReference type="Proteomes" id="UP000711488">
    <property type="component" value="Unassembled WGS sequence"/>
</dbReference>
<dbReference type="InterPro" id="IPR012337">
    <property type="entry name" value="RNaseH-like_sf"/>
</dbReference>
<feature type="domain" description="DUF5641" evidence="4">
    <location>
        <begin position="1159"/>
        <end position="1258"/>
    </location>
</feature>
<reference evidence="5" key="1">
    <citation type="submission" date="2014-08" db="EMBL/GenBank/DDBJ databases">
        <authorList>
            <person name="Murali S."/>
            <person name="Richards S."/>
            <person name="Bandaranaike D."/>
            <person name="Bellair M."/>
            <person name="Blankenburg K."/>
            <person name="Chao H."/>
            <person name="Dinh H."/>
            <person name="Doddapaneni H."/>
            <person name="Dugan-Rocha S."/>
            <person name="Elkadiri S."/>
            <person name="Gnanaolivu R."/>
            <person name="Hughes D."/>
            <person name="Lee S."/>
            <person name="Li M."/>
            <person name="Ming W."/>
            <person name="Munidasa M."/>
            <person name="Muniz J."/>
            <person name="Nguyen L."/>
            <person name="Osuji N."/>
            <person name="Pu L.-L."/>
            <person name="Puazo M."/>
            <person name="Skinner E."/>
            <person name="Qu C."/>
            <person name="Quiroz J."/>
            <person name="Raj R."/>
            <person name="Weissenberger G."/>
            <person name="Xin Y."/>
            <person name="Zou X."/>
            <person name="Han Y."/>
            <person name="Worley K."/>
            <person name="Muzny D."/>
            <person name="Gibbs R."/>
        </authorList>
    </citation>
    <scope>NUCLEOTIDE SEQUENCE</scope>
    <source>
        <strain evidence="5">HAZT.00-mixed</strain>
        <tissue evidence="5">Whole organism</tissue>
    </source>
</reference>
<protein>
    <recommendedName>
        <fullName evidence="6">Integrase catalytic domain-containing protein</fullName>
    </recommendedName>
</protein>
<evidence type="ECO:0000256" key="1">
    <source>
        <dbReference type="SAM" id="Coils"/>
    </source>
</evidence>
<comment type="caution">
    <text evidence="5">The sequence shown here is derived from an EMBL/GenBank/DDBJ whole genome shotgun (WGS) entry which is preliminary data.</text>
</comment>
<feature type="domain" description="Integrase zinc-binding" evidence="3">
    <location>
        <begin position="886"/>
        <end position="935"/>
    </location>
</feature>
<dbReference type="GO" id="GO:0003676">
    <property type="term" value="F:nucleic acid binding"/>
    <property type="evidence" value="ECO:0007669"/>
    <property type="project" value="InterPro"/>
</dbReference>
<dbReference type="Gene3D" id="1.10.340.70">
    <property type="match status" value="1"/>
</dbReference>
<keyword evidence="1" id="KW-0175">Coiled coil</keyword>
<dbReference type="InterPro" id="IPR041588">
    <property type="entry name" value="Integrase_H2C2"/>
</dbReference>
<dbReference type="InterPro" id="IPR036397">
    <property type="entry name" value="RNaseH_sf"/>
</dbReference>
<gene>
    <name evidence="5" type="ORF">HAZT_HAZT007232</name>
</gene>
<sequence length="1264" mass="139738">MAVVVPEIRQGVTYKLSWDQSGTAASFKHRLLTNRQSANYERIQADVLREGLNNRVQELQAHDNLLQLIGSFGASSEAAELTKLRASTRQKCSAIMRSLSETAGIEPNVENQSNLSLDSISFSNAASRAEIQSLSVEILKAEAAKATQDKLDNLETKLLDLQMETEKKKIEHERRSLLREKELAEMKCALMNDDAFSEERRSAHSEPGSIKVLSWLSDASPGAYASHGTAGRDSQLTHGVTDRVTIHEGTNPGTVGGARRAPDPLARSFHSSAAISDPTGRYLLISDLKKRPSHPFAGETHLFRKWLTTLRHRMSSLHLDPLGELEILEVHTAEGSPPHKVIQSFGSIVGTDPAAALLTVYAELKQRFGSDVEVASTLYQRSDILCKDLLLSQPSGKHVPKHSSPLGAGAVQGNKPSDGHVTVMHLSRGKNVPGKRPTGSSVYTGKPTQRADVSNPAVSLCTSVCGMEQAKSCSKTVLVDVRNPATGATLRAYAILDEQSDQSFAAPCLFDFFSIYSPVESYRLATLAGFSEDIRGRVASNLFIKGVRSEEYFPLPDLFENDRIPDTKGEVATPQMLSAHPTLKSFAENFVPLEEQASVILLIGRDSGDLMATSTKQSNAPFVHQTPLGWAVVGTICPLAEVNKVRKFKVMKACASTETRDHDHFSAHRKFAHAVSQNVFAEQKSSQWVHVEGRHNPADAASRPHTPLTLKSTRWLDGPDFLAKNQPLPESSAEEVRLPEEASDGKAFAVSTRGGSVSIFEPLLRHKSSWISVLRVVALVIQVSKSWLQRVRQSRQIEVSSQEEQVDCTERALNAVVADVQRSVYFSVMKDIESSCLSANHKLASYSPFIDSHGVLRVGGRLARSDLWYGMKHSIIRPHAHPISTLVISHYHKLTSHQGRHVTLSAIRNAGFFLEQGAKQVRQFIKACLMCQKLRAPLETQQMVELPLDRLEVAAPFSNVGIDVMGHWFVREGSATRRNSAVKVWAVLFTCLTTRAVHLEMLSSLDTSTFVNAFKRFVAIRGPCRIIRSDCGTNFVGALNQGDALDLASGKGKLSMLNCQWIFNPPHASHFGGVWERKIGLVRRALDAALLRKLTYDELHIFLLEAAAVVNSIPLWSVSDDPNDPLPLTPSLLLTMKAAQPASAPDSEPQDLIAIGPRQWRRVKYLSDQFWIKFRRDYLSELQRRNKWKTPRRRLKCGDLVLVRDKTTTRLHWPMGLVQVVKTSADGLVRSATIRTIVTKNSEITPRIYERPIGELVLLEATPV</sequence>
<dbReference type="Pfam" id="PF17921">
    <property type="entry name" value="Integrase_H2C2"/>
    <property type="match status" value="1"/>
</dbReference>
<proteinExistence type="predicted"/>
<dbReference type="Gene3D" id="3.30.420.10">
    <property type="entry name" value="Ribonuclease H-like superfamily/Ribonuclease H"/>
    <property type="match status" value="1"/>
</dbReference>
<dbReference type="OrthoDB" id="7692148at2759"/>
<dbReference type="InterPro" id="IPR040676">
    <property type="entry name" value="DUF5641"/>
</dbReference>
<dbReference type="SUPFAM" id="SSF53098">
    <property type="entry name" value="Ribonuclease H-like"/>
    <property type="match status" value="1"/>
</dbReference>
<evidence type="ECO:0000256" key="2">
    <source>
        <dbReference type="SAM" id="MobiDB-lite"/>
    </source>
</evidence>
<name>A0A6A0GYV4_HYAAZ</name>
<dbReference type="AlphaFoldDB" id="A0A6A0GYV4"/>
<dbReference type="Pfam" id="PF18701">
    <property type="entry name" value="DUF5641"/>
    <property type="match status" value="1"/>
</dbReference>
<evidence type="ECO:0000259" key="3">
    <source>
        <dbReference type="Pfam" id="PF17921"/>
    </source>
</evidence>
<accession>A0A6A0GYV4</accession>
<dbReference type="EMBL" id="JQDR03011240">
    <property type="protein sequence ID" value="KAA0193043.1"/>
    <property type="molecule type" value="Genomic_DNA"/>
</dbReference>
<organism evidence="5">
    <name type="scientific">Hyalella azteca</name>
    <name type="common">Amphipod</name>
    <dbReference type="NCBI Taxonomy" id="294128"/>
    <lineage>
        <taxon>Eukaryota</taxon>
        <taxon>Metazoa</taxon>
        <taxon>Ecdysozoa</taxon>
        <taxon>Arthropoda</taxon>
        <taxon>Crustacea</taxon>
        <taxon>Multicrustacea</taxon>
        <taxon>Malacostraca</taxon>
        <taxon>Eumalacostraca</taxon>
        <taxon>Peracarida</taxon>
        <taxon>Amphipoda</taxon>
        <taxon>Senticaudata</taxon>
        <taxon>Talitrida</taxon>
        <taxon>Talitroidea</taxon>
        <taxon>Hyalellidae</taxon>
        <taxon>Hyalella</taxon>
    </lineage>
</organism>
<reference evidence="5" key="2">
    <citation type="journal article" date="2018" name="Environ. Sci. Technol.">
        <title>The Toxicogenome of Hyalella azteca: A Model for Sediment Ecotoxicology and Evolutionary Toxicology.</title>
        <authorList>
            <person name="Poynton H.C."/>
            <person name="Hasenbein S."/>
            <person name="Benoit J.B."/>
            <person name="Sepulveda M.S."/>
            <person name="Poelchau M.F."/>
            <person name="Hughes D.S.T."/>
            <person name="Murali S.C."/>
            <person name="Chen S."/>
            <person name="Glastad K.M."/>
            <person name="Goodisman M.A.D."/>
            <person name="Werren J.H."/>
            <person name="Vineis J.H."/>
            <person name="Bowen J.L."/>
            <person name="Friedrich M."/>
            <person name="Jones J."/>
            <person name="Robertson H.M."/>
            <person name="Feyereisen R."/>
            <person name="Mechler-Hickson A."/>
            <person name="Mathers N."/>
            <person name="Lee C.E."/>
            <person name="Colbourne J.K."/>
            <person name="Biales A."/>
            <person name="Johnston J.S."/>
            <person name="Wellborn G.A."/>
            <person name="Rosendale A.J."/>
            <person name="Cridge A.G."/>
            <person name="Munoz-Torres M.C."/>
            <person name="Bain P.A."/>
            <person name="Manny A.R."/>
            <person name="Major K.M."/>
            <person name="Lambert F.N."/>
            <person name="Vulpe C.D."/>
            <person name="Tuck P."/>
            <person name="Blalock B.J."/>
            <person name="Lin Y.Y."/>
            <person name="Smith M.E."/>
            <person name="Ochoa-Acuna H."/>
            <person name="Chen M.M."/>
            <person name="Childers C.P."/>
            <person name="Qu J."/>
            <person name="Dugan S."/>
            <person name="Lee S.L."/>
            <person name="Chao H."/>
            <person name="Dinh H."/>
            <person name="Han Y."/>
            <person name="Doddapaneni H."/>
            <person name="Worley K.C."/>
            <person name="Muzny D.M."/>
            <person name="Gibbs R.A."/>
            <person name="Richards S."/>
        </authorList>
    </citation>
    <scope>NUCLEOTIDE SEQUENCE</scope>
    <source>
        <strain evidence="5">HAZT.00-mixed</strain>
        <tissue evidence="5">Whole organism</tissue>
    </source>
</reference>
<feature type="compositionally biased region" description="Polar residues" evidence="2">
    <location>
        <begin position="438"/>
        <end position="447"/>
    </location>
</feature>
<feature type="region of interest" description="Disordered" evidence="2">
    <location>
        <begin position="396"/>
        <end position="415"/>
    </location>
</feature>
<evidence type="ECO:0000259" key="4">
    <source>
        <dbReference type="Pfam" id="PF18701"/>
    </source>
</evidence>
<feature type="coiled-coil region" evidence="1">
    <location>
        <begin position="144"/>
        <end position="187"/>
    </location>
</feature>
<feature type="region of interest" description="Disordered" evidence="2">
    <location>
        <begin position="428"/>
        <end position="450"/>
    </location>
</feature>
<reference evidence="5" key="3">
    <citation type="submission" date="2019-06" db="EMBL/GenBank/DDBJ databases">
        <authorList>
            <person name="Poynton C."/>
            <person name="Hasenbein S."/>
            <person name="Benoit J.B."/>
            <person name="Sepulveda M.S."/>
            <person name="Poelchau M.F."/>
            <person name="Murali S.C."/>
            <person name="Chen S."/>
            <person name="Glastad K.M."/>
            <person name="Werren J.H."/>
            <person name="Vineis J.H."/>
            <person name="Bowen J.L."/>
            <person name="Friedrich M."/>
            <person name="Jones J."/>
            <person name="Robertson H.M."/>
            <person name="Feyereisen R."/>
            <person name="Mechler-Hickson A."/>
            <person name="Mathers N."/>
            <person name="Lee C.E."/>
            <person name="Colbourne J.K."/>
            <person name="Biales A."/>
            <person name="Johnston J.S."/>
            <person name="Wellborn G.A."/>
            <person name="Rosendale A.J."/>
            <person name="Cridge A.G."/>
            <person name="Munoz-Torres M.C."/>
            <person name="Bain P.A."/>
            <person name="Manny A.R."/>
            <person name="Major K.M."/>
            <person name="Lambert F.N."/>
            <person name="Vulpe C.D."/>
            <person name="Tuck P."/>
            <person name="Blalock B.J."/>
            <person name="Lin Y.-Y."/>
            <person name="Smith M.E."/>
            <person name="Ochoa-Acuna H."/>
            <person name="Chen M.-J.M."/>
            <person name="Childers C.P."/>
            <person name="Qu J."/>
            <person name="Dugan S."/>
            <person name="Lee S.L."/>
            <person name="Chao H."/>
            <person name="Dinh H."/>
            <person name="Han Y."/>
            <person name="Doddapaneni H."/>
            <person name="Worley K.C."/>
            <person name="Muzny D.M."/>
            <person name="Gibbs R.A."/>
            <person name="Richards S."/>
        </authorList>
    </citation>
    <scope>NUCLEOTIDE SEQUENCE</scope>
    <source>
        <strain evidence="5">HAZT.00-mixed</strain>
        <tissue evidence="5">Whole organism</tissue>
    </source>
</reference>